<sequence>MSIQTSISSLTAYLNNKRIRKNQKAFILLSSAVALVASGDTGSAPIINGANVQSNPPSTGDDIVVLGVGTNTPINTGSGNDIITGSDGADKINAGSGHDIIKAGKGNDIIDGGKGDDKIEGGEGADLIRGGAGKDEILGGAGVDNIVIVGTNSNGKYTLSDLTNPNGTGIDLSELISLDDVNNNVQSDAVAGEIIDGGEDGAILFIYGKVDLTNVILKNITLIDIHSELTISVQQLNNLMTLGLDKITGDGNTILIIEGSGIVDLSGFDLSGIGQLTIGAGITIIADQDDINGMNAIHGMGTLKASTDTGLLVVTGITVSGDVTQLDSNGDVVSRPHDFTDANSFDINENLTAVHSFVATDPDGGVVAYSLSGVDAGKFTIDAATGKVSFLLAPDFEGETRSDSGDNAYEITINATTDTKITGHNVTVNILNVNDNAPIFATPSPVVNINEGITAAGTYTATDADLDLLMYSLDTGNDNALFTIDAVTGVLTFNTAPDYETPGDTDLNNSYIVNVIATDGTTTANLNLTLNVQDKDEFTGTAGDDNPLTGSALNDIIRGLAGNDTINALAGDDILNGGAGRDVLNGGEGTDLASYEDATSGVFVHTGWLSQNTGEAAGDSYTSIEGLIGSAFNDELIIVTSDAKLYGGAGNDKLTTVSTNSALYGQDGADELYANNGTDALYGGAGNDSLFGYGGNDKLEGGAGNDWLVGGSGNDTFVFKANSGRDGIADFKVHNGTINGDIIEIHDQSLLTSNFTALLANATESGGSTNINLDNGAVIELHNVSLNQLSVDDFIFIA</sequence>
<dbReference type="CDD" id="cd11304">
    <property type="entry name" value="Cadherin_repeat"/>
    <property type="match status" value="2"/>
</dbReference>
<dbReference type="AlphaFoldDB" id="A0A2A4Z015"/>
<dbReference type="PANTHER" id="PTHR38340">
    <property type="entry name" value="S-LAYER PROTEIN"/>
    <property type="match status" value="1"/>
</dbReference>
<evidence type="ECO:0000256" key="2">
    <source>
        <dbReference type="ARBA" id="ARBA00022525"/>
    </source>
</evidence>
<protein>
    <recommendedName>
        <fullName evidence="3">Cadherin domain-containing protein</fullName>
    </recommendedName>
</protein>
<dbReference type="SUPFAM" id="SSF49313">
    <property type="entry name" value="Cadherin-like"/>
    <property type="match status" value="2"/>
</dbReference>
<dbReference type="Pfam" id="PF00353">
    <property type="entry name" value="HemolysinCabind"/>
    <property type="match status" value="5"/>
</dbReference>
<dbReference type="PANTHER" id="PTHR38340:SF1">
    <property type="entry name" value="S-LAYER PROTEIN"/>
    <property type="match status" value="1"/>
</dbReference>
<dbReference type="SUPFAM" id="SSF51120">
    <property type="entry name" value="beta-Roll"/>
    <property type="match status" value="3"/>
</dbReference>
<name>A0A2A4Z015_9PROT</name>
<dbReference type="SMART" id="SM00112">
    <property type="entry name" value="CA"/>
    <property type="match status" value="2"/>
</dbReference>
<comment type="caution">
    <text evidence="4">The sequence shown here is derived from an EMBL/GenBank/DDBJ whole genome shotgun (WGS) entry which is preliminary data.</text>
</comment>
<dbReference type="InterPro" id="IPR002126">
    <property type="entry name" value="Cadherin-like_dom"/>
</dbReference>
<proteinExistence type="predicted"/>
<reference evidence="4" key="2">
    <citation type="journal article" date="2018" name="ISME J.">
        <title>A dynamic microbial community with high functional redundancy inhabits the cold, oxic subseafloor aquifer.</title>
        <authorList>
            <person name="Tully B.J."/>
            <person name="Wheat C.G."/>
            <person name="Glazer B.T."/>
            <person name="Huber J.A."/>
        </authorList>
    </citation>
    <scope>NUCLEOTIDE SEQUENCE</scope>
    <source>
        <strain evidence="4">NORP83</strain>
    </source>
</reference>
<dbReference type="GO" id="GO:0016020">
    <property type="term" value="C:membrane"/>
    <property type="evidence" value="ECO:0007669"/>
    <property type="project" value="InterPro"/>
</dbReference>
<accession>A0A2A4Z015</accession>
<organism evidence="4">
    <name type="scientific">OCS116 cluster bacterium</name>
    <dbReference type="NCBI Taxonomy" id="2030921"/>
    <lineage>
        <taxon>Bacteria</taxon>
        <taxon>Pseudomonadati</taxon>
        <taxon>Pseudomonadota</taxon>
        <taxon>Alphaproteobacteria</taxon>
        <taxon>OCS116 cluster</taxon>
    </lineage>
</organism>
<keyword evidence="2" id="KW-0964">Secreted</keyword>
<reference key="1">
    <citation type="submission" date="2017-08" db="EMBL/GenBank/DDBJ databases">
        <title>A dynamic microbial community with high functional redundancy inhabits the cold, oxic subseafloor aquifer.</title>
        <authorList>
            <person name="Tully B.J."/>
            <person name="Wheat C.G."/>
            <person name="Glazer B.T."/>
            <person name="Huber J.A."/>
        </authorList>
    </citation>
    <scope>NUCLEOTIDE SEQUENCE [LARGE SCALE GENOMIC DNA]</scope>
</reference>
<dbReference type="GO" id="GO:0005576">
    <property type="term" value="C:extracellular region"/>
    <property type="evidence" value="ECO:0007669"/>
    <property type="project" value="UniProtKB-SubCell"/>
</dbReference>
<dbReference type="InterPro" id="IPR011049">
    <property type="entry name" value="Serralysin-like_metalloprot_C"/>
</dbReference>
<dbReference type="GO" id="GO:0007156">
    <property type="term" value="P:homophilic cell adhesion via plasma membrane adhesion molecules"/>
    <property type="evidence" value="ECO:0007669"/>
    <property type="project" value="InterPro"/>
</dbReference>
<feature type="domain" description="Cadherin" evidence="3">
    <location>
        <begin position="352"/>
        <end position="440"/>
    </location>
</feature>
<dbReference type="PRINTS" id="PR00313">
    <property type="entry name" value="CABNDNGRPT"/>
</dbReference>
<dbReference type="InterPro" id="IPR001343">
    <property type="entry name" value="Hemolysn_Ca-bd"/>
</dbReference>
<feature type="domain" description="Cadherin" evidence="3">
    <location>
        <begin position="441"/>
        <end position="549"/>
    </location>
</feature>
<dbReference type="InterPro" id="IPR015919">
    <property type="entry name" value="Cadherin-like_sf"/>
</dbReference>
<dbReference type="InterPro" id="IPR050557">
    <property type="entry name" value="RTX_toxin/Mannuronan_C5-epim"/>
</dbReference>
<dbReference type="Gene3D" id="2.150.10.10">
    <property type="entry name" value="Serralysin-like metalloprotease, C-terminal"/>
    <property type="match status" value="3"/>
</dbReference>
<dbReference type="PROSITE" id="PS50268">
    <property type="entry name" value="CADHERIN_2"/>
    <property type="match status" value="2"/>
</dbReference>
<dbReference type="EMBL" id="NVUS01000013">
    <property type="protein sequence ID" value="PCJ00070.1"/>
    <property type="molecule type" value="Genomic_DNA"/>
</dbReference>
<evidence type="ECO:0000256" key="1">
    <source>
        <dbReference type="ARBA" id="ARBA00004613"/>
    </source>
</evidence>
<evidence type="ECO:0000313" key="4">
    <source>
        <dbReference type="EMBL" id="PCJ00070.1"/>
    </source>
</evidence>
<comment type="subcellular location">
    <subcellularLocation>
        <location evidence="1">Secreted</location>
    </subcellularLocation>
</comment>
<dbReference type="GO" id="GO:0005509">
    <property type="term" value="F:calcium ion binding"/>
    <property type="evidence" value="ECO:0007669"/>
    <property type="project" value="InterPro"/>
</dbReference>
<dbReference type="InterPro" id="IPR018511">
    <property type="entry name" value="Hemolysin-typ_Ca-bd_CS"/>
</dbReference>
<gene>
    <name evidence="4" type="ORF">COB13_10790</name>
</gene>
<dbReference type="Gene3D" id="2.60.40.60">
    <property type="entry name" value="Cadherins"/>
    <property type="match status" value="1"/>
</dbReference>
<evidence type="ECO:0000259" key="3">
    <source>
        <dbReference type="PROSITE" id="PS50268"/>
    </source>
</evidence>
<dbReference type="PROSITE" id="PS00330">
    <property type="entry name" value="HEMOLYSIN_CALCIUM"/>
    <property type="match status" value="7"/>
</dbReference>